<dbReference type="AlphaFoldDB" id="A0A6A6FH06"/>
<feature type="region of interest" description="Disordered" evidence="1">
    <location>
        <begin position="35"/>
        <end position="78"/>
    </location>
</feature>
<keyword evidence="3" id="KW-1185">Reference proteome</keyword>
<accession>A0A6A6FH06</accession>
<dbReference type="Proteomes" id="UP000799539">
    <property type="component" value="Unassembled WGS sequence"/>
</dbReference>
<proteinExistence type="predicted"/>
<dbReference type="EMBL" id="ML992672">
    <property type="protein sequence ID" value="KAF2212574.1"/>
    <property type="molecule type" value="Genomic_DNA"/>
</dbReference>
<name>A0A6A6FH06_9PEZI</name>
<evidence type="ECO:0000256" key="1">
    <source>
        <dbReference type="SAM" id="MobiDB-lite"/>
    </source>
</evidence>
<evidence type="ECO:0000313" key="3">
    <source>
        <dbReference type="Proteomes" id="UP000799539"/>
    </source>
</evidence>
<feature type="compositionally biased region" description="Low complexity" evidence="1">
    <location>
        <begin position="35"/>
        <end position="48"/>
    </location>
</feature>
<sequence length="209" mass="21753">MAPATASGHGATQTFITSTLEFRICAKGLAAFRASPHSHSSSSSSSSSGTSARPAQHIPPRPRPPGTGSGFTNTLRLDDLHPVSLSTSAASGARRRRGVLAGSELALCHWPALPPAMIAVGTSQPMPAPHHLLGQHVVHGDKGLEGTLGTPRTMLHRGQMDMFRHRVCTTTGSMATSAKCTPAEAPAAMTTAATFCFYSRPADHGRQIG</sequence>
<evidence type="ECO:0000313" key="2">
    <source>
        <dbReference type="EMBL" id="KAF2212574.1"/>
    </source>
</evidence>
<organism evidence="2 3">
    <name type="scientific">Cercospora zeae-maydis SCOH1-5</name>
    <dbReference type="NCBI Taxonomy" id="717836"/>
    <lineage>
        <taxon>Eukaryota</taxon>
        <taxon>Fungi</taxon>
        <taxon>Dikarya</taxon>
        <taxon>Ascomycota</taxon>
        <taxon>Pezizomycotina</taxon>
        <taxon>Dothideomycetes</taxon>
        <taxon>Dothideomycetidae</taxon>
        <taxon>Mycosphaerellales</taxon>
        <taxon>Mycosphaerellaceae</taxon>
        <taxon>Cercospora</taxon>
    </lineage>
</organism>
<protein>
    <submittedName>
        <fullName evidence="2">Uncharacterized protein</fullName>
    </submittedName>
</protein>
<gene>
    <name evidence="2" type="ORF">CERZMDRAFT_84242</name>
</gene>
<reference evidence="2" key="1">
    <citation type="journal article" date="2020" name="Stud. Mycol.">
        <title>101 Dothideomycetes genomes: a test case for predicting lifestyles and emergence of pathogens.</title>
        <authorList>
            <person name="Haridas S."/>
            <person name="Albert R."/>
            <person name="Binder M."/>
            <person name="Bloem J."/>
            <person name="Labutti K."/>
            <person name="Salamov A."/>
            <person name="Andreopoulos B."/>
            <person name="Baker S."/>
            <person name="Barry K."/>
            <person name="Bills G."/>
            <person name="Bluhm B."/>
            <person name="Cannon C."/>
            <person name="Castanera R."/>
            <person name="Culley D."/>
            <person name="Daum C."/>
            <person name="Ezra D."/>
            <person name="Gonzalez J."/>
            <person name="Henrissat B."/>
            <person name="Kuo A."/>
            <person name="Liang C."/>
            <person name="Lipzen A."/>
            <person name="Lutzoni F."/>
            <person name="Magnuson J."/>
            <person name="Mondo S."/>
            <person name="Nolan M."/>
            <person name="Ohm R."/>
            <person name="Pangilinan J."/>
            <person name="Park H.-J."/>
            <person name="Ramirez L."/>
            <person name="Alfaro M."/>
            <person name="Sun H."/>
            <person name="Tritt A."/>
            <person name="Yoshinaga Y."/>
            <person name="Zwiers L.-H."/>
            <person name="Turgeon B."/>
            <person name="Goodwin S."/>
            <person name="Spatafora J."/>
            <person name="Crous P."/>
            <person name="Grigoriev I."/>
        </authorList>
    </citation>
    <scope>NUCLEOTIDE SEQUENCE</scope>
    <source>
        <strain evidence="2">SCOH1-5</strain>
    </source>
</reference>